<reference evidence="1 2" key="1">
    <citation type="submission" date="2016-12" db="EMBL/GenBank/DDBJ databases">
        <title>The draft genome sequence of HSLHS2.</title>
        <authorList>
            <person name="Hu D."/>
            <person name="Wang L."/>
            <person name="Shao Z."/>
        </authorList>
    </citation>
    <scope>NUCLEOTIDE SEQUENCE [LARGE SCALE GENOMIC DNA]</scope>
    <source>
        <strain evidence="1">MCCC 1A06712</strain>
    </source>
</reference>
<dbReference type="AlphaFoldDB" id="A0A251WZC2"/>
<evidence type="ECO:0000313" key="1">
    <source>
        <dbReference type="EMBL" id="OUD09414.1"/>
    </source>
</evidence>
<gene>
    <name evidence="1" type="ORF">BVC71_06040</name>
</gene>
<comment type="caution">
    <text evidence="1">The sequence shown here is derived from an EMBL/GenBank/DDBJ whole genome shotgun (WGS) entry which is preliminary data.</text>
</comment>
<keyword evidence="2" id="KW-1185">Reference proteome</keyword>
<accession>A0A251WZC2</accession>
<proteinExistence type="predicted"/>
<dbReference type="OrthoDB" id="1551317at2"/>
<dbReference type="Proteomes" id="UP000194664">
    <property type="component" value="Unassembled WGS sequence"/>
</dbReference>
<dbReference type="EMBL" id="MSPP01000002">
    <property type="protein sequence ID" value="OUD09414.1"/>
    <property type="molecule type" value="Genomic_DNA"/>
</dbReference>
<evidence type="ECO:0008006" key="3">
    <source>
        <dbReference type="Google" id="ProtNLM"/>
    </source>
</evidence>
<sequence length="105" mass="12304">MFGKKFAYVVYRLTFPNGKIYIGKDVGSDGHTIRYFGSWDYKRVEADFTKAQLSDFSIRREIVFESLDKSEVSKKEMELIVAEKANDPKFGYNRHPKLKQPYSHL</sequence>
<dbReference type="RefSeq" id="WP_086450762.1">
    <property type="nucleotide sequence ID" value="NZ_MSPP01000002.1"/>
</dbReference>
<name>A0A251WZC2_9RHOB</name>
<protein>
    <recommendedName>
        <fullName evidence="3">GIY-YIG domain-containing protein</fullName>
    </recommendedName>
</protein>
<evidence type="ECO:0000313" key="2">
    <source>
        <dbReference type="Proteomes" id="UP000194664"/>
    </source>
</evidence>
<organism evidence="1 2">
    <name type="scientific">Marivivens niveibacter</name>
    <dbReference type="NCBI Taxonomy" id="1930667"/>
    <lineage>
        <taxon>Bacteria</taxon>
        <taxon>Pseudomonadati</taxon>
        <taxon>Pseudomonadota</taxon>
        <taxon>Alphaproteobacteria</taxon>
        <taxon>Rhodobacterales</taxon>
        <taxon>Paracoccaceae</taxon>
        <taxon>Marivivens group</taxon>
        <taxon>Marivivens</taxon>
    </lineage>
</organism>